<accession>A0ABU6K0E0</accession>
<evidence type="ECO:0000256" key="3">
    <source>
        <dbReference type="ARBA" id="ARBA00022448"/>
    </source>
</evidence>
<feature type="transmembrane region" description="Helical" evidence="8">
    <location>
        <begin position="231"/>
        <end position="249"/>
    </location>
</feature>
<feature type="transmembrane region" description="Helical" evidence="8">
    <location>
        <begin position="74"/>
        <end position="95"/>
    </location>
</feature>
<feature type="transmembrane region" description="Helical" evidence="8">
    <location>
        <begin position="101"/>
        <end position="118"/>
    </location>
</feature>
<dbReference type="InterPro" id="IPR052017">
    <property type="entry name" value="TSUP"/>
</dbReference>
<dbReference type="PANTHER" id="PTHR30269">
    <property type="entry name" value="TRANSMEMBRANE PROTEIN YFCA"/>
    <property type="match status" value="1"/>
</dbReference>
<keyword evidence="4 8" id="KW-1003">Cell membrane</keyword>
<gene>
    <name evidence="9" type="ORF">VVD49_04900</name>
</gene>
<evidence type="ECO:0000256" key="1">
    <source>
        <dbReference type="ARBA" id="ARBA00004651"/>
    </source>
</evidence>
<organism evidence="9 10">
    <name type="scientific">Uliginosibacterium silvisoli</name>
    <dbReference type="NCBI Taxonomy" id="3114758"/>
    <lineage>
        <taxon>Bacteria</taxon>
        <taxon>Pseudomonadati</taxon>
        <taxon>Pseudomonadota</taxon>
        <taxon>Betaproteobacteria</taxon>
        <taxon>Rhodocyclales</taxon>
        <taxon>Zoogloeaceae</taxon>
        <taxon>Uliginosibacterium</taxon>
    </lineage>
</organism>
<feature type="transmembrane region" description="Helical" evidence="8">
    <location>
        <begin position="152"/>
        <end position="170"/>
    </location>
</feature>
<dbReference type="Proteomes" id="UP001331561">
    <property type="component" value="Unassembled WGS sequence"/>
</dbReference>
<comment type="similarity">
    <text evidence="2 8">Belongs to the 4-toluene sulfonate uptake permease (TSUP) (TC 2.A.102) family.</text>
</comment>
<proteinExistence type="inferred from homology"/>
<comment type="caution">
    <text evidence="9">The sequence shown here is derived from an EMBL/GenBank/DDBJ whole genome shotgun (WGS) entry which is preliminary data.</text>
</comment>
<evidence type="ECO:0000256" key="4">
    <source>
        <dbReference type="ARBA" id="ARBA00022475"/>
    </source>
</evidence>
<dbReference type="EMBL" id="JAYXHS010000001">
    <property type="protein sequence ID" value="MEC5385049.1"/>
    <property type="molecule type" value="Genomic_DNA"/>
</dbReference>
<dbReference type="Pfam" id="PF01925">
    <property type="entry name" value="TauE"/>
    <property type="match status" value="1"/>
</dbReference>
<evidence type="ECO:0000256" key="7">
    <source>
        <dbReference type="ARBA" id="ARBA00023136"/>
    </source>
</evidence>
<keyword evidence="10" id="KW-1185">Reference proteome</keyword>
<dbReference type="PANTHER" id="PTHR30269:SF0">
    <property type="entry name" value="MEMBRANE TRANSPORTER PROTEIN YFCA-RELATED"/>
    <property type="match status" value="1"/>
</dbReference>
<evidence type="ECO:0000256" key="6">
    <source>
        <dbReference type="ARBA" id="ARBA00022989"/>
    </source>
</evidence>
<feature type="transmembrane region" description="Helical" evidence="8">
    <location>
        <begin position="130"/>
        <end position="146"/>
    </location>
</feature>
<evidence type="ECO:0000256" key="2">
    <source>
        <dbReference type="ARBA" id="ARBA00009142"/>
    </source>
</evidence>
<evidence type="ECO:0000256" key="8">
    <source>
        <dbReference type="RuleBase" id="RU363041"/>
    </source>
</evidence>
<evidence type="ECO:0000313" key="9">
    <source>
        <dbReference type="EMBL" id="MEC5385049.1"/>
    </source>
</evidence>
<keyword evidence="6 8" id="KW-1133">Transmembrane helix</keyword>
<name>A0ABU6K0E0_9RHOO</name>
<keyword evidence="7 8" id="KW-0472">Membrane</keyword>
<sequence length="253" mass="26249">MEIELLLLGCGAFVAGFVDAVVGGGGLIQVPLLLAVFPAAPIAVLFGTNKLSSVAGTLTATLHYGRRIRIPKSIAVPAALAALPGAALGAATVSFLPPGTVRPLVLGLLIIVGTYTWLRPDFGRFQGHGLVLGSVKTASALTGFGLGFYDGFFGPGTGSFLVFAFVRLFGLDMVHASASAKLVNLATNVSALAFFLLHQGVMWKVGLVMAGANVCGAYLGSHMTLKHGSGFVRWMLLAIVSVLVVKLSWDLLR</sequence>
<keyword evidence="5 8" id="KW-0812">Transmembrane</keyword>
<dbReference type="RefSeq" id="WP_327598013.1">
    <property type="nucleotide sequence ID" value="NZ_JAYXHS010000001.1"/>
</dbReference>
<protein>
    <recommendedName>
        <fullName evidence="8">Probable membrane transporter protein</fullName>
    </recommendedName>
</protein>
<dbReference type="InterPro" id="IPR002781">
    <property type="entry name" value="TM_pro_TauE-like"/>
</dbReference>
<comment type="subcellular location">
    <subcellularLocation>
        <location evidence="1 8">Cell membrane</location>
        <topology evidence="1 8">Multi-pass membrane protein</topology>
    </subcellularLocation>
</comment>
<evidence type="ECO:0000313" key="10">
    <source>
        <dbReference type="Proteomes" id="UP001331561"/>
    </source>
</evidence>
<feature type="transmembrane region" description="Helical" evidence="8">
    <location>
        <begin position="30"/>
        <end position="48"/>
    </location>
</feature>
<evidence type="ECO:0000256" key="5">
    <source>
        <dbReference type="ARBA" id="ARBA00022692"/>
    </source>
</evidence>
<feature type="transmembrane region" description="Helical" evidence="8">
    <location>
        <begin position="182"/>
        <end position="201"/>
    </location>
</feature>
<keyword evidence="3" id="KW-0813">Transport</keyword>
<reference evidence="9 10" key="1">
    <citation type="submission" date="2024-01" db="EMBL/GenBank/DDBJ databases">
        <title>Uliginosibacterium soil sp. nov.</title>
        <authorList>
            <person name="Lv Y."/>
        </authorList>
    </citation>
    <scope>NUCLEOTIDE SEQUENCE [LARGE SCALE GENOMIC DNA]</scope>
    <source>
        <strain evidence="9 10">H3</strain>
    </source>
</reference>